<comment type="caution">
    <text evidence="2">The sequence shown here is derived from an EMBL/GenBank/DDBJ whole genome shotgun (WGS) entry which is preliminary data.</text>
</comment>
<gene>
    <name evidence="2" type="ORF">FDP41_008539</name>
</gene>
<dbReference type="EMBL" id="VFQX01000061">
    <property type="protein sequence ID" value="KAF0973332.1"/>
    <property type="molecule type" value="Genomic_DNA"/>
</dbReference>
<feature type="compositionally biased region" description="Polar residues" evidence="1">
    <location>
        <begin position="21"/>
        <end position="33"/>
    </location>
</feature>
<dbReference type="AlphaFoldDB" id="A0A6A5BEX4"/>
<feature type="compositionally biased region" description="Polar residues" evidence="1">
    <location>
        <begin position="763"/>
        <end position="774"/>
    </location>
</feature>
<accession>A0A6A5BEX4</accession>
<dbReference type="GeneID" id="68115757"/>
<feature type="compositionally biased region" description="Low complexity" evidence="1">
    <location>
        <begin position="660"/>
        <end position="673"/>
    </location>
</feature>
<dbReference type="OrthoDB" id="10412392at2759"/>
<feature type="compositionally biased region" description="Polar residues" evidence="1">
    <location>
        <begin position="391"/>
        <end position="401"/>
    </location>
</feature>
<evidence type="ECO:0000256" key="1">
    <source>
        <dbReference type="SAM" id="MobiDB-lite"/>
    </source>
</evidence>
<feature type="region of interest" description="Disordered" evidence="1">
    <location>
        <begin position="1"/>
        <end position="95"/>
    </location>
</feature>
<dbReference type="VEuPathDB" id="AmoebaDB:FDP41_008539"/>
<feature type="region of interest" description="Disordered" evidence="1">
    <location>
        <begin position="551"/>
        <end position="781"/>
    </location>
</feature>
<feature type="region of interest" description="Disordered" evidence="1">
    <location>
        <begin position="797"/>
        <end position="865"/>
    </location>
</feature>
<feature type="region of interest" description="Disordered" evidence="1">
    <location>
        <begin position="1134"/>
        <end position="1155"/>
    </location>
</feature>
<feature type="compositionally biased region" description="Basic and acidic residues" evidence="1">
    <location>
        <begin position="43"/>
        <end position="59"/>
    </location>
</feature>
<feature type="compositionally biased region" description="Acidic residues" evidence="1">
    <location>
        <begin position="85"/>
        <end position="95"/>
    </location>
</feature>
<reference evidence="2 3" key="1">
    <citation type="journal article" date="2019" name="Sci. Rep.">
        <title>Nanopore sequencing improves the draft genome of the human pathogenic amoeba Naegleria fowleri.</title>
        <authorList>
            <person name="Liechti N."/>
            <person name="Schurch N."/>
            <person name="Bruggmann R."/>
            <person name="Wittwer M."/>
        </authorList>
    </citation>
    <scope>NUCLEOTIDE SEQUENCE [LARGE SCALE GENOMIC DNA]</scope>
    <source>
        <strain evidence="2 3">ATCC 30894</strain>
    </source>
</reference>
<dbReference type="VEuPathDB" id="AmoebaDB:NfTy_092590"/>
<feature type="region of interest" description="Disordered" evidence="1">
    <location>
        <begin position="380"/>
        <end position="441"/>
    </location>
</feature>
<feature type="compositionally biased region" description="Low complexity" evidence="1">
    <location>
        <begin position="607"/>
        <end position="620"/>
    </location>
</feature>
<feature type="compositionally biased region" description="Low complexity" evidence="1">
    <location>
        <begin position="409"/>
        <end position="430"/>
    </location>
</feature>
<dbReference type="VEuPathDB" id="AmoebaDB:NF0073200"/>
<feature type="compositionally biased region" description="Basic and acidic residues" evidence="1">
    <location>
        <begin position="719"/>
        <end position="732"/>
    </location>
</feature>
<evidence type="ECO:0000313" key="2">
    <source>
        <dbReference type="EMBL" id="KAF0973332.1"/>
    </source>
</evidence>
<name>A0A6A5BEX4_NAEFO</name>
<sequence>MLKESRALFVDDDEEDEANGEINTSTISSNFSLRRQLAKQKAKLNEHNNDQHNNDKEPQDSSILTSSDEKVVNTLNEDTPINNNNEEEAIEEEDDSGWIKDFSKNRQSYYNKIISEFDLLQEKLRDKTQPFTFQKVTHNKLCQTETDWDKVLSQDTKNYINILRNEIETLVEKHITNESQMKKKYESHLDQLRKFNMEQFKHLQEKCEELTNREFVSVEVRIKNELDKQDYKYRAEIHNFKTELANFVEAFLKREFKNYMDNLYYSYGKYFDISKRLSTYSTHDVYREEYMNLVKTLKICQPFDFHSKVKALKEAILTKSQFDPVTCDRATQADESSIFIDQAILMKQLSSHYREQGCMAKPQVWDVGCQTKAISGPIPVDNNPLSVAETAPTNNTESTNKLEAAKPVLRPSPSRSSLNVQNANNNASVSPKPGLSREKSSSYLRKKFVEAARSSVKNLKKGLSTRNLNQASNTPKEKIEIKEAHFTADKNSSTIETSLDSSNVIVSTAFPTQSQESDSKVVIIQSRDPSPPVIQEKSNETQSNIDTIVEGTASSSEQEKTPLEEQQERATTTTTPTVTQETPQETPQETHQEELTLNSIDMMEQFQPKQQPSSSTTSSRQSERTKTETPPPPLNNANSNSQKFQSNDQHASSQQPQKHSTPSTSRSQASKSSANRRLLEKPPSNASSNRSSHPMIPGPPSEQSHDSGNSNKKSSFLPKIDRNGSSKDEKRPQNTNSHASEELPSARTITSSKQSHSVHSSKPTSPIVVNNTTPGVKLPRLELPKNKFETKYDTEVVKEENVSDTQRTDSSYAQLSTERSLNKSSVTKKKVRLNANENSNTPKTDLLPKPKKKIPKIDDYSLNPKNAQDLSTEDMEILKKMKSRVGFSIDDHLLPVYTDIFRKASLMLAPHHVSKFELKQNEHYIVKHHLFPESLDSLNKLLEAPKTPHLSYLSPKKKDSFETEYEKLARFVNYLKESFVKKEELLKTQLVNVEDKISTLLKNHDEERLHRERLIQDQSQSIVKLSNENIALMQKIEHLNKHIQDITKGNWRYDVDKKELVYVKYEDLVSQQQQPPHYLFDHSKHALSRSSNINSSNTLRNAPALQPTQPTQTFHNFQQPSAHSLYPFSTSLTRQPSLVSSPRNLAPTNHGMNYL</sequence>
<organism evidence="2 3">
    <name type="scientific">Naegleria fowleri</name>
    <name type="common">Brain eating amoeba</name>
    <dbReference type="NCBI Taxonomy" id="5763"/>
    <lineage>
        <taxon>Eukaryota</taxon>
        <taxon>Discoba</taxon>
        <taxon>Heterolobosea</taxon>
        <taxon>Tetramitia</taxon>
        <taxon>Eutetramitia</taxon>
        <taxon>Vahlkampfiidae</taxon>
        <taxon>Naegleria</taxon>
    </lineage>
</organism>
<evidence type="ECO:0000313" key="3">
    <source>
        <dbReference type="Proteomes" id="UP000444721"/>
    </source>
</evidence>
<feature type="region of interest" description="Disordered" evidence="1">
    <location>
        <begin position="1089"/>
        <end position="1115"/>
    </location>
</feature>
<feature type="compositionally biased region" description="Polar residues" evidence="1">
    <location>
        <begin position="803"/>
        <end position="825"/>
    </location>
</feature>
<feature type="compositionally biased region" description="Polar residues" evidence="1">
    <location>
        <begin position="642"/>
        <end position="659"/>
    </location>
</feature>
<dbReference type="OMA" id="PNNDRTH"/>
<feature type="compositionally biased region" description="Acidic residues" evidence="1">
    <location>
        <begin position="10"/>
        <end position="19"/>
    </location>
</feature>
<feature type="compositionally biased region" description="Basic and acidic residues" evidence="1">
    <location>
        <begin position="557"/>
        <end position="568"/>
    </location>
</feature>
<protein>
    <submittedName>
        <fullName evidence="2">Uncharacterized protein</fullName>
    </submittedName>
</protein>
<feature type="compositionally biased region" description="Low complexity" evidence="1">
    <location>
        <begin position="751"/>
        <end position="762"/>
    </location>
</feature>
<proteinExistence type="predicted"/>
<keyword evidence="3" id="KW-1185">Reference proteome</keyword>
<dbReference type="Proteomes" id="UP000444721">
    <property type="component" value="Unassembled WGS sequence"/>
</dbReference>
<dbReference type="RefSeq" id="XP_044558045.1">
    <property type="nucleotide sequence ID" value="XM_044712403.1"/>
</dbReference>
<feature type="compositionally biased region" description="Low complexity" evidence="1">
    <location>
        <begin position="569"/>
        <end position="587"/>
    </location>
</feature>